<proteinExistence type="predicted"/>
<gene>
    <name evidence="2" type="ORF">PG999_003975</name>
</gene>
<reference evidence="2 3" key="1">
    <citation type="submission" date="2023-01" db="EMBL/GenBank/DDBJ databases">
        <title>Analysis of 21 Apiospora genomes using comparative genomics revels a genus with tremendous synthesis potential of carbohydrate active enzymes and secondary metabolites.</title>
        <authorList>
            <person name="Sorensen T."/>
        </authorList>
    </citation>
    <scope>NUCLEOTIDE SEQUENCE [LARGE SCALE GENOMIC DNA]</scope>
    <source>
        <strain evidence="2 3">CBS 117206</strain>
    </source>
</reference>
<feature type="compositionally biased region" description="Basic and acidic residues" evidence="1">
    <location>
        <begin position="1"/>
        <end position="14"/>
    </location>
</feature>
<accession>A0AAW0R556</accession>
<feature type="region of interest" description="Disordered" evidence="1">
    <location>
        <begin position="1"/>
        <end position="25"/>
    </location>
</feature>
<sequence>MSADHVEKPSDKVPKSLATLSTKLDPNVNNSNTLLASMGSAYGAHKSLEKVLDALQSEGKTKVASFRVQVICDGMENLNGRMRQTCQNRMRDPSS</sequence>
<organism evidence="2 3">
    <name type="scientific">Apiospora kogelbergensis</name>
    <dbReference type="NCBI Taxonomy" id="1337665"/>
    <lineage>
        <taxon>Eukaryota</taxon>
        <taxon>Fungi</taxon>
        <taxon>Dikarya</taxon>
        <taxon>Ascomycota</taxon>
        <taxon>Pezizomycotina</taxon>
        <taxon>Sordariomycetes</taxon>
        <taxon>Xylariomycetidae</taxon>
        <taxon>Amphisphaeriales</taxon>
        <taxon>Apiosporaceae</taxon>
        <taxon>Apiospora</taxon>
    </lineage>
</organism>
<dbReference type="Proteomes" id="UP001392437">
    <property type="component" value="Unassembled WGS sequence"/>
</dbReference>
<evidence type="ECO:0000313" key="3">
    <source>
        <dbReference type="Proteomes" id="UP001392437"/>
    </source>
</evidence>
<keyword evidence="3" id="KW-1185">Reference proteome</keyword>
<evidence type="ECO:0000313" key="2">
    <source>
        <dbReference type="EMBL" id="KAK8124057.1"/>
    </source>
</evidence>
<dbReference type="AlphaFoldDB" id="A0AAW0R556"/>
<protein>
    <submittedName>
        <fullName evidence="2">Uncharacterized protein</fullName>
    </submittedName>
</protein>
<evidence type="ECO:0000256" key="1">
    <source>
        <dbReference type="SAM" id="MobiDB-lite"/>
    </source>
</evidence>
<dbReference type="EMBL" id="JAQQWP010000003">
    <property type="protein sequence ID" value="KAK8124057.1"/>
    <property type="molecule type" value="Genomic_DNA"/>
</dbReference>
<name>A0AAW0R556_9PEZI</name>
<comment type="caution">
    <text evidence="2">The sequence shown here is derived from an EMBL/GenBank/DDBJ whole genome shotgun (WGS) entry which is preliminary data.</text>
</comment>